<proteinExistence type="predicted"/>
<name>A0ACA9PNI6_9GLOM</name>
<keyword evidence="2" id="KW-1185">Reference proteome</keyword>
<protein>
    <submittedName>
        <fullName evidence="1">16473_t:CDS:1</fullName>
    </submittedName>
</protein>
<evidence type="ECO:0000313" key="1">
    <source>
        <dbReference type="EMBL" id="CAG8714290.1"/>
    </source>
</evidence>
<gene>
    <name evidence="1" type="ORF">ACOLOM_LOCUS10831</name>
</gene>
<dbReference type="Proteomes" id="UP000789525">
    <property type="component" value="Unassembled WGS sequence"/>
</dbReference>
<organism evidence="1 2">
    <name type="scientific">Acaulospora colombiana</name>
    <dbReference type="NCBI Taxonomy" id="27376"/>
    <lineage>
        <taxon>Eukaryota</taxon>
        <taxon>Fungi</taxon>
        <taxon>Fungi incertae sedis</taxon>
        <taxon>Mucoromycota</taxon>
        <taxon>Glomeromycotina</taxon>
        <taxon>Glomeromycetes</taxon>
        <taxon>Diversisporales</taxon>
        <taxon>Acaulosporaceae</taxon>
        <taxon>Acaulospora</taxon>
    </lineage>
</organism>
<reference evidence="1" key="1">
    <citation type="submission" date="2021-06" db="EMBL/GenBank/DDBJ databases">
        <authorList>
            <person name="Kallberg Y."/>
            <person name="Tangrot J."/>
            <person name="Rosling A."/>
        </authorList>
    </citation>
    <scope>NUCLEOTIDE SEQUENCE</scope>
    <source>
        <strain evidence="1">CL356</strain>
    </source>
</reference>
<accession>A0ACA9PNI6</accession>
<feature type="non-terminal residue" evidence="1">
    <location>
        <position position="1"/>
    </location>
</feature>
<comment type="caution">
    <text evidence="1">The sequence shown here is derived from an EMBL/GenBank/DDBJ whole genome shotgun (WGS) entry which is preliminary data.</text>
</comment>
<dbReference type="EMBL" id="CAJVPT010036357">
    <property type="protein sequence ID" value="CAG8714290.1"/>
    <property type="molecule type" value="Genomic_DNA"/>
</dbReference>
<feature type="non-terminal residue" evidence="1">
    <location>
        <position position="230"/>
    </location>
</feature>
<evidence type="ECO:0000313" key="2">
    <source>
        <dbReference type="Proteomes" id="UP000789525"/>
    </source>
</evidence>
<sequence>QVEKGDPQPLPSLPVEVWLIILQMALRPSIVVDAEFEPFEIDLVRTYLDRTSRRSERAAQEIVSRNKRALRAVCRSWKKLVDTIEAMWAWDVTCCEDAPPVITDPYRCPRLNQYHQLPLGAQINGGYTYPVSTLMMEINFHDYHHLGPIHMTSLKEVVSFPNHLRVLILQLECCKASGDVLRDIEVMRIPLTTLGLRIDSIDIFQTSLEIPTLISLFVMTPEYNTRNWRE</sequence>